<dbReference type="STRING" id="56107.Cylst_2818"/>
<dbReference type="Proteomes" id="UP000010475">
    <property type="component" value="Chromosome"/>
</dbReference>
<sequence>MVRFVFTAILLLSLTACGGNSLLPTSELVQKAIALQLEQTQEQLSQKLDLDFRGFDIQRLSITQEQPLTIQNLLSYKIRGTYDLVLKLPKRSLTEPQKSFEVYLQLQRERKTWRLLLPDKESQDTQAIWRSYLIP</sequence>
<dbReference type="HOGENOM" id="CLU_134473_0_0_3"/>
<dbReference type="AlphaFoldDB" id="K9WZS5"/>
<accession>K9WZS5</accession>
<keyword evidence="3" id="KW-1185">Reference proteome</keyword>
<dbReference type="OrthoDB" id="468126at2"/>
<evidence type="ECO:0000313" key="3">
    <source>
        <dbReference type="Proteomes" id="UP000010475"/>
    </source>
</evidence>
<dbReference type="EMBL" id="CP003642">
    <property type="protein sequence ID" value="AFZ25012.1"/>
    <property type="molecule type" value="Genomic_DNA"/>
</dbReference>
<protein>
    <recommendedName>
        <fullName evidence="4">Lipoprotein</fullName>
    </recommendedName>
</protein>
<proteinExistence type="predicted"/>
<organism evidence="2 3">
    <name type="scientific">Cylindrospermum stagnale PCC 7417</name>
    <dbReference type="NCBI Taxonomy" id="56107"/>
    <lineage>
        <taxon>Bacteria</taxon>
        <taxon>Bacillati</taxon>
        <taxon>Cyanobacteriota</taxon>
        <taxon>Cyanophyceae</taxon>
        <taxon>Nostocales</taxon>
        <taxon>Nostocaceae</taxon>
        <taxon>Cylindrospermum</taxon>
    </lineage>
</organism>
<dbReference type="eggNOG" id="ENOG5032VA9">
    <property type="taxonomic scope" value="Bacteria"/>
</dbReference>
<gene>
    <name evidence="2" type="ORF">Cylst_2818</name>
</gene>
<evidence type="ECO:0008006" key="4">
    <source>
        <dbReference type="Google" id="ProtNLM"/>
    </source>
</evidence>
<evidence type="ECO:0000256" key="1">
    <source>
        <dbReference type="SAM" id="SignalP"/>
    </source>
</evidence>
<name>K9WZS5_9NOST</name>
<feature type="chain" id="PRO_5003938144" description="Lipoprotein" evidence="1">
    <location>
        <begin position="19"/>
        <end position="135"/>
    </location>
</feature>
<dbReference type="KEGG" id="csg:Cylst_2818"/>
<keyword evidence="1" id="KW-0732">Signal</keyword>
<dbReference type="PATRIC" id="fig|56107.3.peg.3116"/>
<feature type="signal peptide" evidence="1">
    <location>
        <begin position="1"/>
        <end position="18"/>
    </location>
</feature>
<dbReference type="PROSITE" id="PS51257">
    <property type="entry name" value="PROKAR_LIPOPROTEIN"/>
    <property type="match status" value="1"/>
</dbReference>
<evidence type="ECO:0000313" key="2">
    <source>
        <dbReference type="EMBL" id="AFZ25012.1"/>
    </source>
</evidence>
<reference evidence="2 3" key="1">
    <citation type="submission" date="2012-06" db="EMBL/GenBank/DDBJ databases">
        <title>Finished chromosome of genome of Cylindrospermum stagnale PCC 7417.</title>
        <authorList>
            <consortium name="US DOE Joint Genome Institute"/>
            <person name="Gugger M."/>
            <person name="Coursin T."/>
            <person name="Rippka R."/>
            <person name="Tandeau De Marsac N."/>
            <person name="Huntemann M."/>
            <person name="Wei C.-L."/>
            <person name="Han J."/>
            <person name="Detter J.C."/>
            <person name="Han C."/>
            <person name="Tapia R."/>
            <person name="Chen A."/>
            <person name="Kyrpides N."/>
            <person name="Mavromatis K."/>
            <person name="Markowitz V."/>
            <person name="Szeto E."/>
            <person name="Ivanova N."/>
            <person name="Pagani I."/>
            <person name="Pati A."/>
            <person name="Goodwin L."/>
            <person name="Nordberg H.P."/>
            <person name="Cantor M.N."/>
            <person name="Hua S.X."/>
            <person name="Woyke T."/>
            <person name="Kerfeld C.A."/>
        </authorList>
    </citation>
    <scope>NUCLEOTIDE SEQUENCE [LARGE SCALE GENOMIC DNA]</scope>
    <source>
        <strain evidence="2 3">PCC 7417</strain>
    </source>
</reference>
<dbReference type="RefSeq" id="WP_015208265.1">
    <property type="nucleotide sequence ID" value="NC_019757.1"/>
</dbReference>